<name>A0A1M6TZK9_9FIRM</name>
<evidence type="ECO:0000313" key="3">
    <source>
        <dbReference type="Proteomes" id="UP000184301"/>
    </source>
</evidence>
<feature type="compositionally biased region" description="Basic and acidic residues" evidence="1">
    <location>
        <begin position="1"/>
        <end position="24"/>
    </location>
</feature>
<gene>
    <name evidence="2" type="ORF">SAMN02745243_03360</name>
</gene>
<feature type="region of interest" description="Disordered" evidence="1">
    <location>
        <begin position="312"/>
        <end position="331"/>
    </location>
</feature>
<protein>
    <recommendedName>
        <fullName evidence="4">Transposase, YhgA-like</fullName>
    </recommendedName>
</protein>
<dbReference type="EMBL" id="FQZY01000065">
    <property type="protein sequence ID" value="SHK62330.1"/>
    <property type="molecule type" value="Genomic_DNA"/>
</dbReference>
<feature type="compositionally biased region" description="Basic and acidic residues" evidence="1">
    <location>
        <begin position="312"/>
        <end position="321"/>
    </location>
</feature>
<evidence type="ECO:0008006" key="4">
    <source>
        <dbReference type="Google" id="ProtNLM"/>
    </source>
</evidence>
<feature type="region of interest" description="Disordered" evidence="1">
    <location>
        <begin position="1"/>
        <end position="29"/>
    </location>
</feature>
<accession>A0A1M6TZK9</accession>
<evidence type="ECO:0000313" key="2">
    <source>
        <dbReference type="EMBL" id="SHK62330.1"/>
    </source>
</evidence>
<feature type="region of interest" description="Disordered" evidence="1">
    <location>
        <begin position="193"/>
        <end position="217"/>
    </location>
</feature>
<organism evidence="2 3">
    <name type="scientific">Hespellia stercorisuis DSM 15480</name>
    <dbReference type="NCBI Taxonomy" id="1121950"/>
    <lineage>
        <taxon>Bacteria</taxon>
        <taxon>Bacillati</taxon>
        <taxon>Bacillota</taxon>
        <taxon>Clostridia</taxon>
        <taxon>Lachnospirales</taxon>
        <taxon>Lachnospiraceae</taxon>
        <taxon>Hespellia</taxon>
    </lineage>
</organism>
<evidence type="ECO:0000256" key="1">
    <source>
        <dbReference type="SAM" id="MobiDB-lite"/>
    </source>
</evidence>
<dbReference type="AlphaFoldDB" id="A0A1M6TZK9"/>
<dbReference type="RefSeq" id="WP_242945466.1">
    <property type="nucleotide sequence ID" value="NZ_FQZY01000065.1"/>
</dbReference>
<proteinExistence type="predicted"/>
<feature type="compositionally biased region" description="Basic and acidic residues" evidence="1">
    <location>
        <begin position="193"/>
        <end position="211"/>
    </location>
</feature>
<dbReference type="Proteomes" id="UP000184301">
    <property type="component" value="Unassembled WGS sequence"/>
</dbReference>
<sequence length="369" mass="44005">MSERKTEKQSYRAVRKAECEEIRQKTNQKMSQKMNQKMNQKMKQEMDQKVHREMHQEGVPQRTYKDRLFRMIFKEKAELLGLYNAINQTHYTDPEDLEINTLENAVYLNMKNDLSFVIHTELSLYEHQSTYNPNLPIRDLFYVAKVYQGITKDMNLYGSHQIEIPTPRFITFYNGIEKQPEWKELRLSDAFRRQGGKNKEQKAGSIREKTLDAGAEAADNSEESLELKVLMLNINPGYNEELMKSCKTLREYTAYVDKVRTYEKRMSLEDAVEKAIDECIKESILEEFLTKYRAEAKDVSIFEYDEEKHMQQEREEWEKRGEKRGRKQGISKINQLNQMLMRDQRLEELQRATCDEEYQMKLLKEYGLD</sequence>
<reference evidence="2 3" key="1">
    <citation type="submission" date="2016-11" db="EMBL/GenBank/DDBJ databases">
        <authorList>
            <person name="Jaros S."/>
            <person name="Januszkiewicz K."/>
            <person name="Wedrychowicz H."/>
        </authorList>
    </citation>
    <scope>NUCLEOTIDE SEQUENCE [LARGE SCALE GENOMIC DNA]</scope>
    <source>
        <strain evidence="2 3">DSM 15480</strain>
    </source>
</reference>
<keyword evidence="3" id="KW-1185">Reference proteome</keyword>